<dbReference type="PIRSF" id="PIRSF016789">
    <property type="entry name" value="DUF454"/>
    <property type="match status" value="1"/>
</dbReference>
<name>A0A437QA24_9GAMM</name>
<evidence type="ECO:0000256" key="2">
    <source>
        <dbReference type="SAM" id="Phobius"/>
    </source>
</evidence>
<comment type="subcellular location">
    <subcellularLocation>
        <location evidence="1">Cell inner membrane</location>
        <topology evidence="1">Multi-pass membrane protein</topology>
    </subcellularLocation>
</comment>
<feature type="transmembrane region" description="Helical" evidence="2">
    <location>
        <begin position="75"/>
        <end position="94"/>
    </location>
</feature>
<sequence length="130" mass="14438">MRKTVIKTLYLIAGGFFVLLGLVGVVLPLLPTTPFLLVAAFCFSRSSERLHQALLNNRYVGHLIRDWEQHGVIPLKAKILATSMMIIMVSYPLIFRDFHLGLKAAAGATVIFALVFVWSRPSQPAKQSTT</sequence>
<reference evidence="3 4" key="1">
    <citation type="submission" date="2019-01" db="EMBL/GenBank/DDBJ databases">
        <authorList>
            <person name="Chen W.-M."/>
        </authorList>
    </citation>
    <scope>NUCLEOTIDE SEQUENCE [LARGE SCALE GENOMIC DNA]</scope>
    <source>
        <strain evidence="3 4">HPM-16</strain>
    </source>
</reference>
<dbReference type="InterPro" id="IPR007401">
    <property type="entry name" value="DUF454"/>
</dbReference>
<dbReference type="GO" id="GO:0005886">
    <property type="term" value="C:plasma membrane"/>
    <property type="evidence" value="ECO:0007669"/>
    <property type="project" value="UniProtKB-SubCell"/>
</dbReference>
<keyword evidence="4" id="KW-1185">Reference proteome</keyword>
<evidence type="ECO:0000313" key="4">
    <source>
        <dbReference type="Proteomes" id="UP000282818"/>
    </source>
</evidence>
<dbReference type="EMBL" id="SACQ01000002">
    <property type="protein sequence ID" value="RVU31336.1"/>
    <property type="molecule type" value="Genomic_DNA"/>
</dbReference>
<evidence type="ECO:0000313" key="3">
    <source>
        <dbReference type="EMBL" id="RVU31336.1"/>
    </source>
</evidence>
<protein>
    <recommendedName>
        <fullName evidence="1">Inner membrane protein</fullName>
    </recommendedName>
</protein>
<accession>A0A437QA24</accession>
<keyword evidence="1 2" id="KW-0472">Membrane</keyword>
<organism evidence="3 4">
    <name type="scientific">Neptunomonas marina</name>
    <dbReference type="NCBI Taxonomy" id="1815562"/>
    <lineage>
        <taxon>Bacteria</taxon>
        <taxon>Pseudomonadati</taxon>
        <taxon>Pseudomonadota</taxon>
        <taxon>Gammaproteobacteria</taxon>
        <taxon>Oceanospirillales</taxon>
        <taxon>Oceanospirillaceae</taxon>
        <taxon>Neptunomonas</taxon>
    </lineage>
</organism>
<feature type="transmembrane region" description="Helical" evidence="2">
    <location>
        <begin position="12"/>
        <end position="43"/>
    </location>
</feature>
<dbReference type="Pfam" id="PF04304">
    <property type="entry name" value="DUF454"/>
    <property type="match status" value="1"/>
</dbReference>
<dbReference type="RefSeq" id="WP_127693194.1">
    <property type="nucleotide sequence ID" value="NZ_SACQ01000002.1"/>
</dbReference>
<gene>
    <name evidence="3" type="ORF">EOE65_04945</name>
</gene>
<dbReference type="PANTHER" id="PTHR35813">
    <property type="entry name" value="INNER MEMBRANE PROTEIN YBAN"/>
    <property type="match status" value="1"/>
</dbReference>
<feature type="transmembrane region" description="Helical" evidence="2">
    <location>
        <begin position="100"/>
        <end position="118"/>
    </location>
</feature>
<dbReference type="AlphaFoldDB" id="A0A437QA24"/>
<dbReference type="PANTHER" id="PTHR35813:SF1">
    <property type="entry name" value="INNER MEMBRANE PROTEIN YBAN"/>
    <property type="match status" value="1"/>
</dbReference>
<dbReference type="Proteomes" id="UP000282818">
    <property type="component" value="Unassembled WGS sequence"/>
</dbReference>
<comment type="caution">
    <text evidence="3">The sequence shown here is derived from an EMBL/GenBank/DDBJ whole genome shotgun (WGS) entry which is preliminary data.</text>
</comment>
<proteinExistence type="predicted"/>
<keyword evidence="1" id="KW-1003">Cell membrane</keyword>
<keyword evidence="1" id="KW-0997">Cell inner membrane</keyword>
<evidence type="ECO:0000256" key="1">
    <source>
        <dbReference type="PIRNR" id="PIRNR016789"/>
    </source>
</evidence>
<keyword evidence="2" id="KW-1133">Transmembrane helix</keyword>
<keyword evidence="2" id="KW-0812">Transmembrane</keyword>